<feature type="region of interest" description="Disordered" evidence="2">
    <location>
        <begin position="226"/>
        <end position="270"/>
    </location>
</feature>
<dbReference type="STRING" id="101091.A0A1C7N7P3"/>
<dbReference type="GO" id="GO:0043565">
    <property type="term" value="F:sequence-specific DNA binding"/>
    <property type="evidence" value="ECO:0007669"/>
    <property type="project" value="InterPro"/>
</dbReference>
<dbReference type="PROSITE" id="PS50114">
    <property type="entry name" value="GATA_ZN_FINGER_2"/>
    <property type="match status" value="1"/>
</dbReference>
<keyword evidence="1" id="KW-0479">Metal-binding</keyword>
<dbReference type="GO" id="GO:0008270">
    <property type="term" value="F:zinc ion binding"/>
    <property type="evidence" value="ECO:0007669"/>
    <property type="project" value="UniProtKB-KW"/>
</dbReference>
<dbReference type="InterPro" id="IPR013088">
    <property type="entry name" value="Znf_NHR/GATA"/>
</dbReference>
<feature type="compositionally biased region" description="Polar residues" evidence="2">
    <location>
        <begin position="258"/>
        <end position="268"/>
    </location>
</feature>
<dbReference type="CDD" id="cd00202">
    <property type="entry name" value="ZnF_GATA"/>
    <property type="match status" value="1"/>
</dbReference>
<evidence type="ECO:0000313" key="4">
    <source>
        <dbReference type="EMBL" id="OBZ85077.1"/>
    </source>
</evidence>
<dbReference type="EMBL" id="LUGH01000436">
    <property type="protein sequence ID" value="OBZ85077.1"/>
    <property type="molecule type" value="Genomic_DNA"/>
</dbReference>
<feature type="compositionally biased region" description="Basic residues" evidence="2">
    <location>
        <begin position="241"/>
        <end position="256"/>
    </location>
</feature>
<dbReference type="SMART" id="SM00401">
    <property type="entry name" value="ZnF_GATA"/>
    <property type="match status" value="1"/>
</dbReference>
<keyword evidence="5" id="KW-1185">Reference proteome</keyword>
<dbReference type="AlphaFoldDB" id="A0A1C7N7P3"/>
<organism evidence="4 5">
    <name type="scientific">Choanephora cucurbitarum</name>
    <dbReference type="NCBI Taxonomy" id="101091"/>
    <lineage>
        <taxon>Eukaryota</taxon>
        <taxon>Fungi</taxon>
        <taxon>Fungi incertae sedis</taxon>
        <taxon>Mucoromycota</taxon>
        <taxon>Mucoromycotina</taxon>
        <taxon>Mucoromycetes</taxon>
        <taxon>Mucorales</taxon>
        <taxon>Mucorineae</taxon>
        <taxon>Choanephoraceae</taxon>
        <taxon>Choanephoroideae</taxon>
        <taxon>Choanephora</taxon>
    </lineage>
</organism>
<protein>
    <submittedName>
        <fullName evidence="4">Trans-acting T-cell-specific transcription factor GATA-3</fullName>
    </submittedName>
</protein>
<keyword evidence="1" id="KW-0863">Zinc-finger</keyword>
<comment type="caution">
    <text evidence="4">The sequence shown here is derived from an EMBL/GenBank/DDBJ whole genome shotgun (WGS) entry which is preliminary data.</text>
</comment>
<dbReference type="SUPFAM" id="SSF57716">
    <property type="entry name" value="Glucocorticoid receptor-like (DNA-binding domain)"/>
    <property type="match status" value="1"/>
</dbReference>
<sequence length="351" mass="39079">MTELAYCTNQVLRASSMNNEQSPIAHSTASNSSIAAETPSIMSHSSSVSPLGDYALSCPAGPIERGYFTSTAPAVHNVLSAMDGYSDRFNPEAMGYSSSSGSPDEHAVLLDSFHGSISPPVLVSDGSLLRLSAENMASQASSQSMLSFYRHPEQQQAHVLSNYYDQDYINHRRHSTSIVPLYHQDFDSPNSATVPQVSLDSPSGYESISKKPYYHSDCRRNSFPEHVCQKSHSHSTEKKHSSSKKQSRHKDKKRCTNCHASTSPSWRRSISKDTKGNLLCNACGLYEKTAKKKRMLLTQPDGNTKVIRKRDFREFKCSNCKSDTGARWRKIPNSKEDRVVCEKCARLLARR</sequence>
<feature type="domain" description="GATA-type" evidence="3">
    <location>
        <begin position="249"/>
        <end position="310"/>
    </location>
</feature>
<dbReference type="GO" id="GO:0006355">
    <property type="term" value="P:regulation of DNA-templated transcription"/>
    <property type="evidence" value="ECO:0007669"/>
    <property type="project" value="InterPro"/>
</dbReference>
<gene>
    <name evidence="4" type="primary">GATA3</name>
    <name evidence="4" type="ORF">A0J61_06877</name>
</gene>
<accession>A0A1C7N7P3</accession>
<evidence type="ECO:0000259" key="3">
    <source>
        <dbReference type="PROSITE" id="PS50114"/>
    </source>
</evidence>
<dbReference type="Gene3D" id="3.30.50.10">
    <property type="entry name" value="Erythroid Transcription Factor GATA-1, subunit A"/>
    <property type="match status" value="1"/>
</dbReference>
<evidence type="ECO:0000256" key="2">
    <source>
        <dbReference type="SAM" id="MobiDB-lite"/>
    </source>
</evidence>
<evidence type="ECO:0000256" key="1">
    <source>
        <dbReference type="PROSITE-ProRule" id="PRU00094"/>
    </source>
</evidence>
<name>A0A1C7N7P3_9FUNG</name>
<dbReference type="InterPro" id="IPR000679">
    <property type="entry name" value="Znf_GATA"/>
</dbReference>
<reference evidence="4 5" key="1">
    <citation type="submission" date="2016-03" db="EMBL/GenBank/DDBJ databases">
        <title>Choanephora cucurbitarum.</title>
        <authorList>
            <person name="Min B."/>
            <person name="Park H."/>
            <person name="Park J.-H."/>
            <person name="Shin H.-D."/>
            <person name="Choi I.-G."/>
        </authorList>
    </citation>
    <scope>NUCLEOTIDE SEQUENCE [LARGE SCALE GENOMIC DNA]</scope>
    <source>
        <strain evidence="4 5">KUS-F28377</strain>
    </source>
</reference>
<keyword evidence="1" id="KW-0862">Zinc</keyword>
<dbReference type="Proteomes" id="UP000093000">
    <property type="component" value="Unassembled WGS sequence"/>
</dbReference>
<dbReference type="InParanoid" id="A0A1C7N7P3"/>
<proteinExistence type="predicted"/>
<dbReference type="Pfam" id="PF00320">
    <property type="entry name" value="GATA"/>
    <property type="match status" value="1"/>
</dbReference>
<evidence type="ECO:0000313" key="5">
    <source>
        <dbReference type="Proteomes" id="UP000093000"/>
    </source>
</evidence>
<dbReference type="OrthoDB" id="515401at2759"/>